<evidence type="ECO:0000256" key="1">
    <source>
        <dbReference type="ARBA" id="ARBA00022723"/>
    </source>
</evidence>
<evidence type="ECO:0000313" key="7">
    <source>
        <dbReference type="Proteomes" id="UP000631114"/>
    </source>
</evidence>
<dbReference type="OrthoDB" id="76567at2759"/>
<feature type="domain" description="U1-C C2H2-type zinc finger" evidence="5">
    <location>
        <begin position="4"/>
        <end position="24"/>
    </location>
</feature>
<dbReference type="GO" id="GO:0000395">
    <property type="term" value="P:mRNA 5'-splice site recognition"/>
    <property type="evidence" value="ECO:0007669"/>
    <property type="project" value="InterPro"/>
</dbReference>
<evidence type="ECO:0000256" key="4">
    <source>
        <dbReference type="SAM" id="MobiDB-lite"/>
    </source>
</evidence>
<organism evidence="6 7">
    <name type="scientific">Coptis chinensis</name>
    <dbReference type="NCBI Taxonomy" id="261450"/>
    <lineage>
        <taxon>Eukaryota</taxon>
        <taxon>Viridiplantae</taxon>
        <taxon>Streptophyta</taxon>
        <taxon>Embryophyta</taxon>
        <taxon>Tracheophyta</taxon>
        <taxon>Spermatophyta</taxon>
        <taxon>Magnoliopsida</taxon>
        <taxon>Ranunculales</taxon>
        <taxon>Ranunculaceae</taxon>
        <taxon>Coptidoideae</taxon>
        <taxon>Coptis</taxon>
    </lineage>
</organism>
<evidence type="ECO:0000313" key="6">
    <source>
        <dbReference type="EMBL" id="KAF9607411.1"/>
    </source>
</evidence>
<dbReference type="GO" id="GO:0030627">
    <property type="term" value="F:pre-mRNA 5'-splice site binding"/>
    <property type="evidence" value="ECO:0007669"/>
    <property type="project" value="InterPro"/>
</dbReference>
<dbReference type="EMBL" id="JADFTS010000005">
    <property type="protein sequence ID" value="KAF9607411.1"/>
    <property type="molecule type" value="Genomic_DNA"/>
</dbReference>
<dbReference type="Proteomes" id="UP000631114">
    <property type="component" value="Unassembled WGS sequence"/>
</dbReference>
<gene>
    <name evidence="6" type="ORF">IFM89_035549</name>
</gene>
<dbReference type="InterPro" id="IPR017340">
    <property type="entry name" value="U1_snRNP-C"/>
</dbReference>
<feature type="region of interest" description="Disordered" evidence="4">
    <location>
        <begin position="119"/>
        <end position="138"/>
    </location>
</feature>
<dbReference type="PANTHER" id="PTHR31148:SF1">
    <property type="entry name" value="U1 SMALL NUCLEAR RIBONUCLEOPROTEIN C"/>
    <property type="match status" value="1"/>
</dbReference>
<dbReference type="InterPro" id="IPR036236">
    <property type="entry name" value="Znf_C2H2_sf"/>
</dbReference>
<keyword evidence="7" id="KW-1185">Reference proteome</keyword>
<dbReference type="InterPro" id="IPR013085">
    <property type="entry name" value="U1-CZ_Znf_C2H2"/>
</dbReference>
<reference evidence="6 7" key="1">
    <citation type="submission" date="2020-10" db="EMBL/GenBank/DDBJ databases">
        <title>The Coptis chinensis genome and diversification of protoberbering-type alkaloids.</title>
        <authorList>
            <person name="Wang B."/>
            <person name="Shu S."/>
            <person name="Song C."/>
            <person name="Liu Y."/>
        </authorList>
    </citation>
    <scope>NUCLEOTIDE SEQUENCE [LARGE SCALE GENOMIC DNA]</scope>
    <source>
        <strain evidence="6">HL-2020</strain>
        <tissue evidence="6">Leaf</tissue>
    </source>
</reference>
<dbReference type="AlphaFoldDB" id="A0A835HX93"/>
<name>A0A835HX93_9MAGN</name>
<dbReference type="GO" id="GO:0005685">
    <property type="term" value="C:U1 snRNP"/>
    <property type="evidence" value="ECO:0007669"/>
    <property type="project" value="InterPro"/>
</dbReference>
<sequence length="138" mass="15301">MILPSVRKQHNAGYKHKGNVRAYYQEFEQQQRQSLIDQQIKEHLGQAAVFRQVGAAYNQHLTFLPQRPNHLLPTPTTFKVSRPVVGFPGYGVAPSVPSMISPPGASTLSLQVNGMPRPPALSANSWDHNNPPLMVPNL</sequence>
<dbReference type="GO" id="GO:0008270">
    <property type="term" value="F:zinc ion binding"/>
    <property type="evidence" value="ECO:0007669"/>
    <property type="project" value="UniProtKB-KW"/>
</dbReference>
<dbReference type="Gene3D" id="3.30.160.60">
    <property type="entry name" value="Classic Zinc Finger"/>
    <property type="match status" value="1"/>
</dbReference>
<comment type="caution">
    <text evidence="6">The sequence shown here is derived from an EMBL/GenBank/DDBJ whole genome shotgun (WGS) entry which is preliminary data.</text>
</comment>
<evidence type="ECO:0000256" key="3">
    <source>
        <dbReference type="ARBA" id="ARBA00022833"/>
    </source>
</evidence>
<accession>A0A835HX93</accession>
<evidence type="ECO:0000256" key="2">
    <source>
        <dbReference type="ARBA" id="ARBA00022771"/>
    </source>
</evidence>
<protein>
    <recommendedName>
        <fullName evidence="5">U1-C C2H2-type zinc finger domain-containing protein</fullName>
    </recommendedName>
</protein>
<dbReference type="Pfam" id="PF06220">
    <property type="entry name" value="zf-U1"/>
    <property type="match status" value="1"/>
</dbReference>
<keyword evidence="3" id="KW-0862">Zinc</keyword>
<evidence type="ECO:0000259" key="5">
    <source>
        <dbReference type="Pfam" id="PF06220"/>
    </source>
</evidence>
<keyword evidence="2" id="KW-0863">Zinc-finger</keyword>
<dbReference type="PANTHER" id="PTHR31148">
    <property type="entry name" value="U1 SMALL NUCLEAR RIBONUCLEOPROTEIN C"/>
    <property type="match status" value="1"/>
</dbReference>
<keyword evidence="1" id="KW-0479">Metal-binding</keyword>
<proteinExistence type="predicted"/>
<dbReference type="SUPFAM" id="SSF57667">
    <property type="entry name" value="beta-beta-alpha zinc fingers"/>
    <property type="match status" value="1"/>
</dbReference>